<dbReference type="OrthoDB" id="9805171at2"/>
<organism evidence="4 5">
    <name type="scientific">Cellulosimicrobium cellulans</name>
    <name type="common">Arthrobacter luteus</name>
    <dbReference type="NCBI Taxonomy" id="1710"/>
    <lineage>
        <taxon>Bacteria</taxon>
        <taxon>Bacillati</taxon>
        <taxon>Actinomycetota</taxon>
        <taxon>Actinomycetes</taxon>
        <taxon>Micrococcales</taxon>
        <taxon>Promicromonosporaceae</taxon>
        <taxon>Cellulosimicrobium</taxon>
    </lineage>
</organism>
<evidence type="ECO:0000313" key="5">
    <source>
        <dbReference type="Proteomes" id="UP000196228"/>
    </source>
</evidence>
<name>A0A1Y0HWE1_CELCE</name>
<evidence type="ECO:0000256" key="1">
    <source>
        <dbReference type="ARBA" id="ARBA00022679"/>
    </source>
</evidence>
<dbReference type="CDD" id="cd02440">
    <property type="entry name" value="AdoMet_MTases"/>
    <property type="match status" value="1"/>
</dbReference>
<dbReference type="Proteomes" id="UP000196228">
    <property type="component" value="Chromosome"/>
</dbReference>
<dbReference type="EMBL" id="CP021383">
    <property type="protein sequence ID" value="ARU51826.1"/>
    <property type="molecule type" value="Genomic_DNA"/>
</dbReference>
<dbReference type="PANTHER" id="PTHR44068">
    <property type="entry name" value="ZGC:194242"/>
    <property type="match status" value="1"/>
</dbReference>
<feature type="domain" description="Methyltransferase type 11" evidence="3">
    <location>
        <begin position="66"/>
        <end position="160"/>
    </location>
</feature>
<dbReference type="PANTHER" id="PTHR44068:SF11">
    <property type="entry name" value="GERANYL DIPHOSPHATE 2-C-METHYLTRANSFERASE"/>
    <property type="match status" value="1"/>
</dbReference>
<gene>
    <name evidence="4" type="ORF">CBR64_10330</name>
</gene>
<sequence length="343" mass="36003">MATTEQVRQHYAGKDLAARLLAAAGADDGPVTVDALAPYDELHAGGVTTTVALLDLLGLAPGTTLLDVGSGLGGPARLAAHRHGCQVTGVDLSPDFVDAARELTARTGLTDLVTFALGDGERLPCDDASHDRAMLFHVGMNVPDKAALFAEVHRVVRPGSPFGLFEQMRVGAGDLPFPMPWAVDPGASFVETPDDYRRALTAAGFDVLRVEDRRAALAAGESPSRTGVSSCSARSSSPGSATTSRRPAPGSSRPSSCSHAPERRAPSAPARPSAPAPRPRSTEISPRAAPGGAGRSRARRASRRPPSPPPRPARPGGRSPTRPRRTGPHERRRRGRRARGRRP</sequence>
<feature type="compositionally biased region" description="Low complexity" evidence="2">
    <location>
        <begin position="224"/>
        <end position="258"/>
    </location>
</feature>
<evidence type="ECO:0000313" key="4">
    <source>
        <dbReference type="EMBL" id="ARU51826.1"/>
    </source>
</evidence>
<feature type="region of interest" description="Disordered" evidence="2">
    <location>
        <begin position="217"/>
        <end position="343"/>
    </location>
</feature>
<evidence type="ECO:0000259" key="3">
    <source>
        <dbReference type="Pfam" id="PF08241"/>
    </source>
</evidence>
<evidence type="ECO:0000256" key="2">
    <source>
        <dbReference type="SAM" id="MobiDB-lite"/>
    </source>
</evidence>
<dbReference type="Gene3D" id="3.40.50.150">
    <property type="entry name" value="Vaccinia Virus protein VP39"/>
    <property type="match status" value="1"/>
</dbReference>
<dbReference type="KEGG" id="cceu:CBR64_10330"/>
<dbReference type="Pfam" id="PF08241">
    <property type="entry name" value="Methyltransf_11"/>
    <property type="match status" value="1"/>
</dbReference>
<accession>A0A1Y0HWE1</accession>
<dbReference type="InterPro" id="IPR029063">
    <property type="entry name" value="SAM-dependent_MTases_sf"/>
</dbReference>
<feature type="compositionally biased region" description="Basic residues" evidence="2">
    <location>
        <begin position="321"/>
        <end position="343"/>
    </location>
</feature>
<dbReference type="SUPFAM" id="SSF53335">
    <property type="entry name" value="S-adenosyl-L-methionine-dependent methyltransferases"/>
    <property type="match status" value="1"/>
</dbReference>
<dbReference type="AlphaFoldDB" id="A0A1Y0HWE1"/>
<dbReference type="InterPro" id="IPR050447">
    <property type="entry name" value="Erg6_SMT_methyltransf"/>
</dbReference>
<reference evidence="4 5" key="1">
    <citation type="submission" date="2017-05" db="EMBL/GenBank/DDBJ databases">
        <authorList>
            <person name="Song R."/>
            <person name="Chenine A.L."/>
            <person name="Ruprecht R.M."/>
        </authorList>
    </citation>
    <scope>NUCLEOTIDE SEQUENCE [LARGE SCALE GENOMIC DNA]</scope>
    <source>
        <strain evidence="4 5">PSBB019</strain>
    </source>
</reference>
<dbReference type="GO" id="GO:0008757">
    <property type="term" value="F:S-adenosylmethionine-dependent methyltransferase activity"/>
    <property type="evidence" value="ECO:0007669"/>
    <property type="project" value="InterPro"/>
</dbReference>
<proteinExistence type="predicted"/>
<protein>
    <recommendedName>
        <fullName evidence="3">Methyltransferase type 11 domain-containing protein</fullName>
    </recommendedName>
</protein>
<keyword evidence="1" id="KW-0808">Transferase</keyword>
<dbReference type="InterPro" id="IPR013216">
    <property type="entry name" value="Methyltransf_11"/>
</dbReference>